<feature type="domain" description="Pus10-like C-terminal" evidence="9">
    <location>
        <begin position="250"/>
        <end position="484"/>
    </location>
</feature>
<dbReference type="AlphaFoldDB" id="A0A336MFF3"/>
<name>A0A336MFF3_CULSO</name>
<evidence type="ECO:0000313" key="10">
    <source>
        <dbReference type="EMBL" id="SSX07180.1"/>
    </source>
</evidence>
<dbReference type="PANTHER" id="PTHR21568:SF0">
    <property type="entry name" value="TRNA PSEUDOURIDINE SYNTHASE PUS10"/>
    <property type="match status" value="1"/>
</dbReference>
<dbReference type="GO" id="GO:0160148">
    <property type="term" value="F:tRNA pseudouridine(55) synthase activity"/>
    <property type="evidence" value="ECO:0007669"/>
    <property type="project" value="UniProtKB-EC"/>
</dbReference>
<evidence type="ECO:0000256" key="4">
    <source>
        <dbReference type="ARBA" id="ARBA00023235"/>
    </source>
</evidence>
<dbReference type="Pfam" id="PF21238">
    <property type="entry name" value="Pus10_C"/>
    <property type="match status" value="1"/>
</dbReference>
<dbReference type="PANTHER" id="PTHR21568">
    <property type="entry name" value="TRNA PSEUDOURIDINE SYNTHASE PUS10"/>
    <property type="match status" value="1"/>
</dbReference>
<evidence type="ECO:0000256" key="5">
    <source>
        <dbReference type="ARBA" id="ARBA00075270"/>
    </source>
</evidence>
<evidence type="ECO:0000313" key="11">
    <source>
        <dbReference type="EMBL" id="SSX27523.1"/>
    </source>
</evidence>
<dbReference type="InterPro" id="IPR039894">
    <property type="entry name" value="Pus10-like"/>
</dbReference>
<dbReference type="VEuPathDB" id="VectorBase:CSON014604"/>
<accession>A0A336MFF3</accession>
<dbReference type="SUPFAM" id="SSF55120">
    <property type="entry name" value="Pseudouridine synthase"/>
    <property type="match status" value="1"/>
</dbReference>
<evidence type="ECO:0000256" key="3">
    <source>
        <dbReference type="ARBA" id="ARBA00022694"/>
    </source>
</evidence>
<comment type="similarity">
    <text evidence="1">Belongs to the pseudouridine synthase Pus10 family.</text>
</comment>
<protein>
    <recommendedName>
        <fullName evidence="2">tRNA pseudouridine(55) synthase</fullName>
        <ecNumber evidence="2">5.4.99.25</ecNumber>
    </recommendedName>
    <alternativeName>
        <fullName evidence="7">tRNA pseudouridine 55 synthase</fullName>
    </alternativeName>
    <alternativeName>
        <fullName evidence="5">tRNA pseudouridylate synthase</fullName>
    </alternativeName>
    <alternativeName>
        <fullName evidence="6">tRNA-uridine isomerase</fullName>
    </alternativeName>
</protein>
<evidence type="ECO:0000256" key="7">
    <source>
        <dbReference type="ARBA" id="ARBA00083669"/>
    </source>
</evidence>
<dbReference type="EC" id="5.4.99.25" evidence="2"/>
<reference evidence="10" key="1">
    <citation type="submission" date="2018-04" db="EMBL/GenBank/DDBJ databases">
        <authorList>
            <person name="Go L.Y."/>
            <person name="Mitchell J.A."/>
        </authorList>
    </citation>
    <scope>NUCLEOTIDE SEQUENCE</scope>
    <source>
        <tissue evidence="10">Whole organism</tissue>
    </source>
</reference>
<evidence type="ECO:0000256" key="6">
    <source>
        <dbReference type="ARBA" id="ARBA00079393"/>
    </source>
</evidence>
<keyword evidence="4" id="KW-0413">Isomerase</keyword>
<dbReference type="Gene3D" id="3.30.70.2510">
    <property type="match status" value="1"/>
</dbReference>
<evidence type="ECO:0000256" key="2">
    <source>
        <dbReference type="ARBA" id="ARBA00012787"/>
    </source>
</evidence>
<feature type="domain" description="Pus10 N-terminal eukaryotes" evidence="8">
    <location>
        <begin position="63"/>
        <end position="242"/>
    </location>
</feature>
<sequence length="495" mass="56792">MNNQDLYDFLRSIGACLHCCLRHLQGKGSEYLDVKKSLAQKEIKIEDNIHDDDTQKRLKSNPCTICLGLFQETIIEKIVHSLKTHPDLQKYDCPTISAAFSLPIILQLRQLIVWITLLKQFPGKYDQENPPDIPIKDCFRAIVNQKLIEVTGKPIDMGANGILITFEFQFENEHEILSKLTLVNPKYFKDRSQMSKKFKKEFLTRNAFDQNFIPAKINLIRFKEQYQVPPDIPSNPIEMTSVTVKGPIVFVAGRYCKFSRRLSQSPWVLDGRKVMEDSVQQYITEQIYKFFEVPETDITFSASGREDVDVRCLGDGRPFILEIPDAKKAQIPFEVARKMEREVNKCGKISIKDLQVVTRESTALLRCGEEDKKKIYRAMCALKVPVTDEIIKKLTIPDGFTVQQTTPIRVLHRRPLLVRPRKVYCMQASKSTVSDKALILDVTTQAGTYIKELVHSDFGRTIPSCKSLIDNEIDLIALDVMAIDLDWPPKINYDD</sequence>
<dbReference type="InterPro" id="IPR048741">
    <property type="entry name" value="Pus10-like_C"/>
</dbReference>
<dbReference type="EMBL" id="UFQT01000836">
    <property type="protein sequence ID" value="SSX27523.1"/>
    <property type="molecule type" value="Genomic_DNA"/>
</dbReference>
<organism evidence="11">
    <name type="scientific">Culicoides sonorensis</name>
    <name type="common">Biting midge</name>
    <dbReference type="NCBI Taxonomy" id="179676"/>
    <lineage>
        <taxon>Eukaryota</taxon>
        <taxon>Metazoa</taxon>
        <taxon>Ecdysozoa</taxon>
        <taxon>Arthropoda</taxon>
        <taxon>Hexapoda</taxon>
        <taxon>Insecta</taxon>
        <taxon>Pterygota</taxon>
        <taxon>Neoptera</taxon>
        <taxon>Endopterygota</taxon>
        <taxon>Diptera</taxon>
        <taxon>Nematocera</taxon>
        <taxon>Chironomoidea</taxon>
        <taxon>Ceratopogonidae</taxon>
        <taxon>Ceratopogoninae</taxon>
        <taxon>Culicoides</taxon>
        <taxon>Monoculicoides</taxon>
    </lineage>
</organism>
<gene>
    <name evidence="11" type="primary">CSON014604</name>
</gene>
<dbReference type="FunFam" id="3.30.70.2510:FF:000001">
    <property type="entry name" value="tRNA pseudouridine synthase Pus10"/>
    <property type="match status" value="1"/>
</dbReference>
<evidence type="ECO:0000259" key="9">
    <source>
        <dbReference type="Pfam" id="PF21238"/>
    </source>
</evidence>
<reference evidence="11" key="2">
    <citation type="submission" date="2018-07" db="EMBL/GenBank/DDBJ databases">
        <authorList>
            <person name="Quirk P.G."/>
            <person name="Krulwich T.A."/>
        </authorList>
    </citation>
    <scope>NUCLEOTIDE SEQUENCE</scope>
</reference>
<dbReference type="FunFam" id="3.30.70.3190:FF:000001">
    <property type="entry name" value="tRNA pseudouridine synthase Pus10"/>
    <property type="match status" value="1"/>
</dbReference>
<evidence type="ECO:0000259" key="8">
    <source>
        <dbReference type="Pfam" id="PF21237"/>
    </source>
</evidence>
<dbReference type="EMBL" id="UFQS01000836">
    <property type="protein sequence ID" value="SSX07180.1"/>
    <property type="molecule type" value="Genomic_DNA"/>
</dbReference>
<proteinExistence type="inferred from homology"/>
<keyword evidence="3" id="KW-0819">tRNA processing</keyword>
<dbReference type="Pfam" id="PF21237">
    <property type="entry name" value="Pus10_N_euk"/>
    <property type="match status" value="1"/>
</dbReference>
<dbReference type="Gene3D" id="3.30.70.3190">
    <property type="match status" value="1"/>
</dbReference>
<dbReference type="InterPro" id="IPR048742">
    <property type="entry name" value="Pus10_N_euk"/>
</dbReference>
<evidence type="ECO:0000256" key="1">
    <source>
        <dbReference type="ARBA" id="ARBA00009652"/>
    </source>
</evidence>
<dbReference type="GO" id="GO:0003723">
    <property type="term" value="F:RNA binding"/>
    <property type="evidence" value="ECO:0007669"/>
    <property type="project" value="InterPro"/>
</dbReference>
<dbReference type="InterPro" id="IPR020103">
    <property type="entry name" value="PsdUridine_synth_cat_dom_sf"/>
</dbReference>
<dbReference type="OMA" id="XFNFSSS"/>
<dbReference type="GO" id="GO:0031119">
    <property type="term" value="P:tRNA pseudouridine synthesis"/>
    <property type="evidence" value="ECO:0007669"/>
    <property type="project" value="UniProtKB-ARBA"/>
</dbReference>